<dbReference type="InterPro" id="IPR050079">
    <property type="entry name" value="DEAD_box_RNA_helicase"/>
</dbReference>
<dbReference type="GO" id="GO:0016787">
    <property type="term" value="F:hydrolase activity"/>
    <property type="evidence" value="ECO:0007669"/>
    <property type="project" value="UniProtKB-KW"/>
</dbReference>
<dbReference type="GeneID" id="78228278"/>
<dbReference type="InterPro" id="IPR001650">
    <property type="entry name" value="Helicase_C-like"/>
</dbReference>
<dbReference type="GO" id="GO:0003724">
    <property type="term" value="F:RNA helicase activity"/>
    <property type="evidence" value="ECO:0007669"/>
    <property type="project" value="InterPro"/>
</dbReference>
<dbReference type="SUPFAM" id="SSF52540">
    <property type="entry name" value="P-loop containing nucleoside triphosphate hydrolases"/>
    <property type="match status" value="1"/>
</dbReference>
<evidence type="ECO:0000313" key="12">
    <source>
        <dbReference type="Proteomes" id="UP000003157"/>
    </source>
</evidence>
<evidence type="ECO:0000256" key="7">
    <source>
        <dbReference type="RuleBase" id="RU000492"/>
    </source>
</evidence>
<keyword evidence="1 7" id="KW-0547">Nucleotide-binding</keyword>
<dbReference type="InterPro" id="IPR005580">
    <property type="entry name" value="DbpA/CsdA_RNA-bd_dom"/>
</dbReference>
<dbReference type="AlphaFoldDB" id="E7GD67"/>
<proteinExistence type="inferred from homology"/>
<dbReference type="Proteomes" id="UP000003157">
    <property type="component" value="Unassembled WGS sequence"/>
</dbReference>
<dbReference type="CDD" id="cd00268">
    <property type="entry name" value="DEADc"/>
    <property type="match status" value="1"/>
</dbReference>
<dbReference type="PROSITE" id="PS51192">
    <property type="entry name" value="HELICASE_ATP_BIND_1"/>
    <property type="match status" value="1"/>
</dbReference>
<evidence type="ECO:0000256" key="5">
    <source>
        <dbReference type="ARBA" id="ARBA00038437"/>
    </source>
</evidence>
<keyword evidence="4 7" id="KW-0067">ATP-binding</keyword>
<comment type="caution">
    <text evidence="11">The sequence shown here is derived from an EMBL/GenBank/DDBJ whole genome shotgun (WGS) entry which is preliminary data.</text>
</comment>
<feature type="short sequence motif" description="Q motif" evidence="6">
    <location>
        <begin position="4"/>
        <end position="32"/>
    </location>
</feature>
<dbReference type="EMBL" id="ADKX01000041">
    <property type="protein sequence ID" value="EFW03918.1"/>
    <property type="molecule type" value="Genomic_DNA"/>
</dbReference>
<organism evidence="11 12">
    <name type="scientific">Coprobacillus cateniformis</name>
    <dbReference type="NCBI Taxonomy" id="100884"/>
    <lineage>
        <taxon>Bacteria</taxon>
        <taxon>Bacillati</taxon>
        <taxon>Bacillota</taxon>
        <taxon>Erysipelotrichia</taxon>
        <taxon>Erysipelotrichales</taxon>
        <taxon>Coprobacillaceae</taxon>
        <taxon>Coprobacillus</taxon>
    </lineage>
</organism>
<comment type="similarity">
    <text evidence="5 7">Belongs to the DEAD box helicase family.</text>
</comment>
<dbReference type="PANTHER" id="PTHR47959:SF13">
    <property type="entry name" value="ATP-DEPENDENT RNA HELICASE RHLE"/>
    <property type="match status" value="1"/>
</dbReference>
<evidence type="ECO:0000256" key="4">
    <source>
        <dbReference type="ARBA" id="ARBA00022840"/>
    </source>
</evidence>
<dbReference type="SMART" id="SM00487">
    <property type="entry name" value="DEXDc"/>
    <property type="match status" value="1"/>
</dbReference>
<dbReference type="GO" id="GO:0005524">
    <property type="term" value="F:ATP binding"/>
    <property type="evidence" value="ECO:0007669"/>
    <property type="project" value="UniProtKB-KW"/>
</dbReference>
<evidence type="ECO:0000259" key="8">
    <source>
        <dbReference type="PROSITE" id="PS51192"/>
    </source>
</evidence>
<dbReference type="PANTHER" id="PTHR47959">
    <property type="entry name" value="ATP-DEPENDENT RNA HELICASE RHLE-RELATED"/>
    <property type="match status" value="1"/>
</dbReference>
<feature type="domain" description="Helicase C-terminal" evidence="9">
    <location>
        <begin position="230"/>
        <end position="377"/>
    </location>
</feature>
<evidence type="ECO:0000256" key="3">
    <source>
        <dbReference type="ARBA" id="ARBA00022806"/>
    </source>
</evidence>
<dbReference type="GO" id="GO:0005829">
    <property type="term" value="C:cytosol"/>
    <property type="evidence" value="ECO:0007669"/>
    <property type="project" value="TreeGrafter"/>
</dbReference>
<dbReference type="Gene3D" id="3.30.70.330">
    <property type="match status" value="1"/>
</dbReference>
<dbReference type="PROSITE" id="PS00039">
    <property type="entry name" value="DEAD_ATP_HELICASE"/>
    <property type="match status" value="1"/>
</dbReference>
<evidence type="ECO:0000256" key="1">
    <source>
        <dbReference type="ARBA" id="ARBA00022741"/>
    </source>
</evidence>
<sequence length="520" mass="59356">MNKVTFKDLGLSSDVLKGIEMMGYVSPSPIQEKSIPVLLEGQDIIGQAQTGTGKTLAFGSVLLSKIQKEGKHVKALILSPTRELALQIHEELKRIGKCTNLSIVSVFGGSDIERQIKDLKRGADIVVGTPGRVQDLMRRRVLKINNIDFMVLDEADEMLNMGFVEDIETILKATPDNKQTVLFSATMPATIKKIASNYMQDDYMHIQIKSKTKTASTVSQYYFETRPTNKFETLCRILDSRQMENTIIFCKTKRSVDEVVASMQQKHYDVEAMHGDLSQNQRTNTLKRFKSGHIQYLVATDVAARGIDVDNISHVINYEMPQDEELYIHRIGRTGRANKKGEAYSLVTNREKNFLMSIQKRTNSHIEKLDVPSNQEIFDQKIKELLFDVQEEMLKSHKDVFMDTIKDIPHDMRTDVMATLLSMCYQQRVGFDYQEETSAGSQYDRVFMTCGSMDRINVKDVIEFLTKYGKIKSSDIGDITIKRKFTFVDIKPKVSHKAIKGCQKQKLNQRRVQLEYASDR</sequence>
<evidence type="ECO:0000259" key="10">
    <source>
        <dbReference type="PROSITE" id="PS51195"/>
    </source>
</evidence>
<dbReference type="PROSITE" id="PS51195">
    <property type="entry name" value="Q_MOTIF"/>
    <property type="match status" value="1"/>
</dbReference>
<dbReference type="Pfam" id="PF03880">
    <property type="entry name" value="DbpA"/>
    <property type="match status" value="1"/>
</dbReference>
<dbReference type="InterPro" id="IPR014001">
    <property type="entry name" value="Helicase_ATP-bd"/>
</dbReference>
<dbReference type="InterPro" id="IPR011545">
    <property type="entry name" value="DEAD/DEAH_box_helicase_dom"/>
</dbReference>
<dbReference type="InterPro" id="IPR014014">
    <property type="entry name" value="RNA_helicase_DEAD_Q_motif"/>
</dbReference>
<dbReference type="PROSITE" id="PS51194">
    <property type="entry name" value="HELICASE_CTER"/>
    <property type="match status" value="1"/>
</dbReference>
<gene>
    <name evidence="11" type="ORF">HMPREF9488_02710</name>
</gene>
<dbReference type="OrthoDB" id="9805696at2"/>
<dbReference type="HOGENOM" id="CLU_003041_21_1_9"/>
<evidence type="ECO:0000256" key="2">
    <source>
        <dbReference type="ARBA" id="ARBA00022801"/>
    </source>
</evidence>
<dbReference type="SMART" id="SM00490">
    <property type="entry name" value="HELICc"/>
    <property type="match status" value="1"/>
</dbReference>
<dbReference type="GO" id="GO:0003676">
    <property type="term" value="F:nucleic acid binding"/>
    <property type="evidence" value="ECO:0007669"/>
    <property type="project" value="InterPro"/>
</dbReference>
<feature type="domain" description="Helicase ATP-binding" evidence="8">
    <location>
        <begin position="35"/>
        <end position="205"/>
    </location>
</feature>
<dbReference type="STRING" id="100884.GCA_000269565_00362"/>
<dbReference type="InterPro" id="IPR000629">
    <property type="entry name" value="RNA-helicase_DEAD-box_CS"/>
</dbReference>
<dbReference type="Pfam" id="PF00270">
    <property type="entry name" value="DEAD"/>
    <property type="match status" value="1"/>
</dbReference>
<feature type="domain" description="DEAD-box RNA helicase Q" evidence="10">
    <location>
        <begin position="4"/>
        <end position="32"/>
    </location>
</feature>
<dbReference type="CDD" id="cd12252">
    <property type="entry name" value="RRM_DbpA"/>
    <property type="match status" value="1"/>
</dbReference>
<keyword evidence="3 7" id="KW-0347">Helicase</keyword>
<reference evidence="11 12" key="1">
    <citation type="submission" date="2010-12" db="EMBL/GenBank/DDBJ databases">
        <title>The Genome Sequence of Coprobacillus sp. strain 29_1.</title>
        <authorList>
            <consortium name="The Broad Institute Genome Sequencing Platform"/>
            <person name="Earl A."/>
            <person name="Ward D."/>
            <person name="Feldgarden M."/>
            <person name="Gevers D."/>
            <person name="Daigneault M."/>
            <person name="Sibley C.D."/>
            <person name="White A."/>
            <person name="Strauss J."/>
            <person name="Allen-Vercoe E."/>
            <person name="Young S.K."/>
            <person name="Zeng Q."/>
            <person name="Gargeya S."/>
            <person name="Fitzgerald M."/>
            <person name="Haas B."/>
            <person name="Abouelleil A."/>
            <person name="Alvarado L."/>
            <person name="Arachchi H.M."/>
            <person name="Berlin A."/>
            <person name="Brown A."/>
            <person name="Chapman S.B."/>
            <person name="Chen Z."/>
            <person name="Dunbar C."/>
            <person name="Freedman E."/>
            <person name="Gearin G."/>
            <person name="Gellesch M."/>
            <person name="Goldberg J."/>
            <person name="Griggs A."/>
            <person name="Gujja S."/>
            <person name="Heilman E."/>
            <person name="Heiman D."/>
            <person name="Howarth C."/>
            <person name="Larson L."/>
            <person name="Lui A."/>
            <person name="MacDonald P.J.P."/>
            <person name="Mehta T."/>
            <person name="Montmayeur A."/>
            <person name="Murphy C."/>
            <person name="Neiman D."/>
            <person name="Pearson M."/>
            <person name="Priest M."/>
            <person name="Roberts A."/>
            <person name="Saif S."/>
            <person name="Shea T."/>
            <person name="Shenoy N."/>
            <person name="Sisk P."/>
            <person name="Stolte C."/>
            <person name="Sykes S."/>
            <person name="White J."/>
            <person name="Yandava C."/>
            <person name="Nusbaum C."/>
            <person name="Birren B."/>
        </authorList>
    </citation>
    <scope>NUCLEOTIDE SEQUENCE [LARGE SCALE GENOMIC DNA]</scope>
    <source>
        <strain evidence="11 12">29_1</strain>
    </source>
</reference>
<dbReference type="Pfam" id="PF00271">
    <property type="entry name" value="Helicase_C"/>
    <property type="match status" value="1"/>
</dbReference>
<evidence type="ECO:0000256" key="6">
    <source>
        <dbReference type="PROSITE-ProRule" id="PRU00552"/>
    </source>
</evidence>
<dbReference type="RefSeq" id="WP_008789797.1">
    <property type="nucleotide sequence ID" value="NZ_AKCB01000001.1"/>
</dbReference>
<dbReference type="CDD" id="cd18787">
    <property type="entry name" value="SF2_C_DEAD"/>
    <property type="match status" value="1"/>
</dbReference>
<keyword evidence="2 7" id="KW-0378">Hydrolase</keyword>
<evidence type="ECO:0000259" key="9">
    <source>
        <dbReference type="PROSITE" id="PS51194"/>
    </source>
</evidence>
<dbReference type="InterPro" id="IPR027417">
    <property type="entry name" value="P-loop_NTPase"/>
</dbReference>
<keyword evidence="12" id="KW-1185">Reference proteome</keyword>
<dbReference type="InterPro" id="IPR012677">
    <property type="entry name" value="Nucleotide-bd_a/b_plait_sf"/>
</dbReference>
<protein>
    <submittedName>
        <fullName evidence="11">Helicase</fullName>
    </submittedName>
</protein>
<dbReference type="eggNOG" id="COG0513">
    <property type="taxonomic scope" value="Bacteria"/>
</dbReference>
<name>E7GD67_9FIRM</name>
<accession>E7GD67</accession>
<evidence type="ECO:0000313" key="11">
    <source>
        <dbReference type="EMBL" id="EFW03918.1"/>
    </source>
</evidence>
<dbReference type="InterPro" id="IPR044742">
    <property type="entry name" value="DEAD/DEAH_RhlB"/>
</dbReference>
<dbReference type="Gene3D" id="3.40.50.300">
    <property type="entry name" value="P-loop containing nucleotide triphosphate hydrolases"/>
    <property type="match status" value="2"/>
</dbReference>